<dbReference type="AlphaFoldDB" id="A0A2T0ZCK5"/>
<comment type="caution">
    <text evidence="2">The sequence shown here is derived from an EMBL/GenBank/DDBJ whole genome shotgun (WGS) entry which is preliminary data.</text>
</comment>
<dbReference type="Proteomes" id="UP000237752">
    <property type="component" value="Unassembled WGS sequence"/>
</dbReference>
<proteinExistence type="predicted"/>
<evidence type="ECO:0000313" key="3">
    <source>
        <dbReference type="Proteomes" id="UP000237752"/>
    </source>
</evidence>
<protein>
    <submittedName>
        <fullName evidence="2">K+-transporting ATPase KdpF subunit</fullName>
    </submittedName>
</protein>
<keyword evidence="1" id="KW-0812">Transmembrane</keyword>
<keyword evidence="3" id="KW-1185">Reference proteome</keyword>
<dbReference type="GO" id="GO:0008556">
    <property type="term" value="F:P-type potassium transmembrane transporter activity"/>
    <property type="evidence" value="ECO:0007669"/>
    <property type="project" value="InterPro"/>
</dbReference>
<evidence type="ECO:0000256" key="1">
    <source>
        <dbReference type="SAM" id="Phobius"/>
    </source>
</evidence>
<organism evidence="2 3">
    <name type="scientific">Antricoccus suffuscus</name>
    <dbReference type="NCBI Taxonomy" id="1629062"/>
    <lineage>
        <taxon>Bacteria</taxon>
        <taxon>Bacillati</taxon>
        <taxon>Actinomycetota</taxon>
        <taxon>Actinomycetes</taxon>
        <taxon>Geodermatophilales</taxon>
        <taxon>Antricoccaceae</taxon>
        <taxon>Antricoccus</taxon>
    </lineage>
</organism>
<gene>
    <name evidence="2" type="ORF">CLV47_12437</name>
</gene>
<reference evidence="2 3" key="1">
    <citation type="submission" date="2018-03" db="EMBL/GenBank/DDBJ databases">
        <title>Genomic Encyclopedia of Archaeal and Bacterial Type Strains, Phase II (KMG-II): from individual species to whole genera.</title>
        <authorList>
            <person name="Goeker M."/>
        </authorList>
    </citation>
    <scope>NUCLEOTIDE SEQUENCE [LARGE SCALE GENOMIC DNA]</scope>
    <source>
        <strain evidence="2 3">DSM 100065</strain>
    </source>
</reference>
<dbReference type="RefSeq" id="WP_106350874.1">
    <property type="nucleotide sequence ID" value="NZ_PVUE01000024.1"/>
</dbReference>
<name>A0A2T0ZCK5_9ACTN</name>
<dbReference type="InterPro" id="IPR011726">
    <property type="entry name" value="KdpF"/>
</dbReference>
<dbReference type="Pfam" id="PF09604">
    <property type="entry name" value="Potass_KdpF"/>
    <property type="match status" value="1"/>
</dbReference>
<keyword evidence="1" id="KW-1133">Transmembrane helix</keyword>
<feature type="transmembrane region" description="Helical" evidence="1">
    <location>
        <begin position="6"/>
        <end position="24"/>
    </location>
</feature>
<evidence type="ECO:0000313" key="2">
    <source>
        <dbReference type="EMBL" id="PRZ33904.1"/>
    </source>
</evidence>
<dbReference type="EMBL" id="PVUE01000024">
    <property type="protein sequence ID" value="PRZ33904.1"/>
    <property type="molecule type" value="Genomic_DNA"/>
</dbReference>
<keyword evidence="1" id="KW-0472">Membrane</keyword>
<dbReference type="GO" id="GO:0005886">
    <property type="term" value="C:plasma membrane"/>
    <property type="evidence" value="ECO:0007669"/>
    <property type="project" value="InterPro"/>
</dbReference>
<accession>A0A2T0ZCK5</accession>
<dbReference type="NCBIfam" id="TIGR02115">
    <property type="entry name" value="potass_kdpF"/>
    <property type="match status" value="1"/>
</dbReference>
<sequence length="29" mass="3118">MSAQDIAGLVITGLLVIYLVIALVKAERF</sequence>